<keyword evidence="2 3" id="KW-0349">Heme</keyword>
<evidence type="ECO:0000313" key="5">
    <source>
        <dbReference type="Proteomes" id="UP001443914"/>
    </source>
</evidence>
<dbReference type="AlphaFoldDB" id="A0AAW1NHK6"/>
<dbReference type="GO" id="GO:0016705">
    <property type="term" value="F:oxidoreductase activity, acting on paired donors, with incorporation or reduction of molecular oxygen"/>
    <property type="evidence" value="ECO:0007669"/>
    <property type="project" value="InterPro"/>
</dbReference>
<comment type="similarity">
    <text evidence="1 3">Belongs to the cytochrome P450 family.</text>
</comment>
<keyword evidence="2 3" id="KW-0479">Metal-binding</keyword>
<reference evidence="4" key="1">
    <citation type="submission" date="2024-03" db="EMBL/GenBank/DDBJ databases">
        <title>WGS assembly of Saponaria officinalis var. Norfolk2.</title>
        <authorList>
            <person name="Jenkins J."/>
            <person name="Shu S."/>
            <person name="Grimwood J."/>
            <person name="Barry K."/>
            <person name="Goodstein D."/>
            <person name="Schmutz J."/>
            <person name="Leebens-Mack J."/>
            <person name="Osbourn A."/>
        </authorList>
    </citation>
    <scope>NUCLEOTIDE SEQUENCE [LARGE SCALE GENOMIC DNA]</scope>
    <source>
        <strain evidence="4">JIC</strain>
    </source>
</reference>
<name>A0AAW1NHK6_SAPOF</name>
<dbReference type="Pfam" id="PF00067">
    <property type="entry name" value="p450"/>
    <property type="match status" value="1"/>
</dbReference>
<dbReference type="PRINTS" id="PR00463">
    <property type="entry name" value="EP450I"/>
</dbReference>
<evidence type="ECO:0000256" key="1">
    <source>
        <dbReference type="ARBA" id="ARBA00010617"/>
    </source>
</evidence>
<protein>
    <recommendedName>
        <fullName evidence="6">Cytochrome P450</fullName>
    </recommendedName>
</protein>
<dbReference type="GO" id="GO:0005506">
    <property type="term" value="F:iron ion binding"/>
    <property type="evidence" value="ECO:0007669"/>
    <property type="project" value="InterPro"/>
</dbReference>
<accession>A0AAW1NHK6</accession>
<keyword evidence="2 3" id="KW-0408">Iron</keyword>
<dbReference type="InterPro" id="IPR002401">
    <property type="entry name" value="Cyt_P450_E_grp-I"/>
</dbReference>
<evidence type="ECO:0008006" key="6">
    <source>
        <dbReference type="Google" id="ProtNLM"/>
    </source>
</evidence>
<dbReference type="InterPro" id="IPR017972">
    <property type="entry name" value="Cyt_P450_CS"/>
</dbReference>
<comment type="caution">
    <text evidence="4">The sequence shown here is derived from an EMBL/GenBank/DDBJ whole genome shotgun (WGS) entry which is preliminary data.</text>
</comment>
<dbReference type="Proteomes" id="UP001443914">
    <property type="component" value="Unassembled WGS sequence"/>
</dbReference>
<keyword evidence="3" id="KW-0560">Oxidoreductase</keyword>
<dbReference type="PANTHER" id="PTHR47950">
    <property type="entry name" value="CYTOCHROME P450, FAMILY 76, SUBFAMILY C, POLYPEPTIDE 5-RELATED"/>
    <property type="match status" value="1"/>
</dbReference>
<keyword evidence="3" id="KW-0503">Monooxygenase</keyword>
<gene>
    <name evidence="4" type="ORF">RND81_01G201400</name>
</gene>
<comment type="cofactor">
    <cofactor evidence="2">
        <name>heme</name>
        <dbReference type="ChEBI" id="CHEBI:30413"/>
    </cofactor>
</comment>
<dbReference type="PROSITE" id="PS00086">
    <property type="entry name" value="CYTOCHROME_P450"/>
    <property type="match status" value="1"/>
</dbReference>
<sequence length="148" mass="17250">MKETLRLHPPVPLLTPRKADTDVQLCGYRVPKNAQIFVNVWCYSRDPAIWPDPLEFEPERFLDRDIDVKGRDFELIPFGAGRRFCPGYPLAFRMNHLLLATVLQSFDWKPSEGVRAQDIDVEETFAFSLHKAWPLLALPLPRQFSRRD</sequence>
<evidence type="ECO:0000256" key="2">
    <source>
        <dbReference type="PIRSR" id="PIRSR602401-1"/>
    </source>
</evidence>
<dbReference type="InterPro" id="IPR036396">
    <property type="entry name" value="Cyt_P450_sf"/>
</dbReference>
<dbReference type="Gene3D" id="1.10.630.10">
    <property type="entry name" value="Cytochrome P450"/>
    <property type="match status" value="1"/>
</dbReference>
<feature type="binding site" description="axial binding residue" evidence="2">
    <location>
        <position position="85"/>
    </location>
    <ligand>
        <name>heme</name>
        <dbReference type="ChEBI" id="CHEBI:30413"/>
    </ligand>
    <ligandPart>
        <name>Fe</name>
        <dbReference type="ChEBI" id="CHEBI:18248"/>
    </ligandPart>
</feature>
<dbReference type="GO" id="GO:0020037">
    <property type="term" value="F:heme binding"/>
    <property type="evidence" value="ECO:0007669"/>
    <property type="project" value="InterPro"/>
</dbReference>
<dbReference type="SUPFAM" id="SSF48264">
    <property type="entry name" value="Cytochrome P450"/>
    <property type="match status" value="1"/>
</dbReference>
<proteinExistence type="inferred from homology"/>
<dbReference type="EMBL" id="JBDFQZ010000001">
    <property type="protein sequence ID" value="KAK9758023.1"/>
    <property type="molecule type" value="Genomic_DNA"/>
</dbReference>
<organism evidence="4 5">
    <name type="scientific">Saponaria officinalis</name>
    <name type="common">Common soapwort</name>
    <name type="synonym">Lychnis saponaria</name>
    <dbReference type="NCBI Taxonomy" id="3572"/>
    <lineage>
        <taxon>Eukaryota</taxon>
        <taxon>Viridiplantae</taxon>
        <taxon>Streptophyta</taxon>
        <taxon>Embryophyta</taxon>
        <taxon>Tracheophyta</taxon>
        <taxon>Spermatophyta</taxon>
        <taxon>Magnoliopsida</taxon>
        <taxon>eudicotyledons</taxon>
        <taxon>Gunneridae</taxon>
        <taxon>Pentapetalae</taxon>
        <taxon>Caryophyllales</taxon>
        <taxon>Caryophyllaceae</taxon>
        <taxon>Caryophylleae</taxon>
        <taxon>Saponaria</taxon>
    </lineage>
</organism>
<keyword evidence="5" id="KW-1185">Reference proteome</keyword>
<dbReference type="GO" id="GO:0004497">
    <property type="term" value="F:monooxygenase activity"/>
    <property type="evidence" value="ECO:0007669"/>
    <property type="project" value="UniProtKB-KW"/>
</dbReference>
<evidence type="ECO:0000256" key="3">
    <source>
        <dbReference type="RuleBase" id="RU000461"/>
    </source>
</evidence>
<dbReference type="InterPro" id="IPR001128">
    <property type="entry name" value="Cyt_P450"/>
</dbReference>
<evidence type="ECO:0000313" key="4">
    <source>
        <dbReference type="EMBL" id="KAK9758023.1"/>
    </source>
</evidence>
<dbReference type="PANTHER" id="PTHR47950:SF44">
    <property type="entry name" value="CYTOCHROME P450, FAMILY 76, SUBFAMILY C, POLYPEPTIDE 5-RELATED"/>
    <property type="match status" value="1"/>
</dbReference>